<name>A0A225CHT3_9MICO</name>
<evidence type="ECO:0000313" key="2">
    <source>
        <dbReference type="Proteomes" id="UP000215316"/>
    </source>
</evidence>
<reference evidence="1" key="1">
    <citation type="submission" date="2017-08" db="EMBL/GenBank/DDBJ databases">
        <title>Genomes of multiple Clavibacter strains from different subspecies.</title>
        <authorList>
            <person name="Yuan X.-K."/>
            <person name="Li X.-S."/>
            <person name="Nie J."/>
            <person name="De Boer S.H."/>
        </authorList>
    </citation>
    <scope>NUCLEOTIDE SEQUENCE [LARGE SCALE GENOMIC DNA]</scope>
    <source>
        <strain evidence="1">ATCC 33566</strain>
    </source>
</reference>
<sequence>MPDFVRFQSAAPNRRGTFPGVFALANGLREEGRLSEEELAWLADRNAHMNATYADPSTVVPGCYDRALHPRARAWFRADAVDAVDLLHVTRAYLDLLDRHDVPWHELRTRTPGRITYEDDVQVVAVPHAHDAWPFP</sequence>
<gene>
    <name evidence="1" type="ORF">B5P24_02420</name>
</gene>
<evidence type="ECO:0000313" key="1">
    <source>
        <dbReference type="EMBL" id="OQJ61963.1"/>
    </source>
</evidence>
<comment type="caution">
    <text evidence="1">The sequence shown here is derived from an EMBL/GenBank/DDBJ whole genome shotgun (WGS) entry which is preliminary data.</text>
</comment>
<dbReference type="EMBL" id="MZMQ01000001">
    <property type="protein sequence ID" value="OQJ61963.1"/>
    <property type="molecule type" value="Genomic_DNA"/>
</dbReference>
<accession>A0A225CHT3</accession>
<dbReference type="OrthoDB" id="4546670at2"/>
<organism evidence="1 2">
    <name type="scientific">Clavibacter tessellarius</name>
    <dbReference type="NCBI Taxonomy" id="31965"/>
    <lineage>
        <taxon>Bacteria</taxon>
        <taxon>Bacillati</taxon>
        <taxon>Actinomycetota</taxon>
        <taxon>Actinomycetes</taxon>
        <taxon>Micrococcales</taxon>
        <taxon>Microbacteriaceae</taxon>
        <taxon>Clavibacter</taxon>
    </lineage>
</organism>
<dbReference type="Proteomes" id="UP000215316">
    <property type="component" value="Unassembled WGS sequence"/>
</dbReference>
<dbReference type="RefSeq" id="WP_094126361.1">
    <property type="nucleotide sequence ID" value="NZ_CP040788.1"/>
</dbReference>
<proteinExistence type="predicted"/>
<protein>
    <submittedName>
        <fullName evidence="1">Uncharacterized protein</fullName>
    </submittedName>
</protein>
<dbReference type="AlphaFoldDB" id="A0A225CHT3"/>
<keyword evidence="2" id="KW-1185">Reference proteome</keyword>